<dbReference type="Proteomes" id="UP000886998">
    <property type="component" value="Unassembled WGS sequence"/>
</dbReference>
<evidence type="ECO:0000313" key="1">
    <source>
        <dbReference type="EMBL" id="GFY56189.1"/>
    </source>
</evidence>
<dbReference type="AlphaFoldDB" id="A0A8X6XPG5"/>
<accession>A0A8X6XPG5</accession>
<proteinExistence type="predicted"/>
<evidence type="ECO:0000313" key="2">
    <source>
        <dbReference type="Proteomes" id="UP000886998"/>
    </source>
</evidence>
<comment type="caution">
    <text evidence="1">The sequence shown here is derived from an EMBL/GenBank/DDBJ whole genome shotgun (WGS) entry which is preliminary data.</text>
</comment>
<keyword evidence="2" id="KW-1185">Reference proteome</keyword>
<name>A0A8X6XPG5_9ARAC</name>
<reference evidence="1" key="1">
    <citation type="submission" date="2020-08" db="EMBL/GenBank/DDBJ databases">
        <title>Multicomponent nature underlies the extraordinary mechanical properties of spider dragline silk.</title>
        <authorList>
            <person name="Kono N."/>
            <person name="Nakamura H."/>
            <person name="Mori M."/>
            <person name="Yoshida Y."/>
            <person name="Ohtoshi R."/>
            <person name="Malay A.D."/>
            <person name="Moran D.A.P."/>
            <person name="Tomita M."/>
            <person name="Numata K."/>
            <person name="Arakawa K."/>
        </authorList>
    </citation>
    <scope>NUCLEOTIDE SEQUENCE</scope>
</reference>
<gene>
    <name evidence="1" type="ORF">TNIN_412321</name>
</gene>
<protein>
    <submittedName>
        <fullName evidence="1">Uncharacterized protein</fullName>
    </submittedName>
</protein>
<sequence length="94" mass="10942">MLIFLKATTISCDGSPENSDVAIEFEIIKCRGYRNSRTAKYRVLVKYITNGRRSRFGIENNDVIWKIQNYNPTLNVIELDYSSRVTNCVNFVQR</sequence>
<organism evidence="1 2">
    <name type="scientific">Trichonephila inaurata madagascariensis</name>
    <dbReference type="NCBI Taxonomy" id="2747483"/>
    <lineage>
        <taxon>Eukaryota</taxon>
        <taxon>Metazoa</taxon>
        <taxon>Ecdysozoa</taxon>
        <taxon>Arthropoda</taxon>
        <taxon>Chelicerata</taxon>
        <taxon>Arachnida</taxon>
        <taxon>Araneae</taxon>
        <taxon>Araneomorphae</taxon>
        <taxon>Entelegynae</taxon>
        <taxon>Araneoidea</taxon>
        <taxon>Nephilidae</taxon>
        <taxon>Trichonephila</taxon>
        <taxon>Trichonephila inaurata</taxon>
    </lineage>
</organism>
<dbReference type="EMBL" id="BMAV01010819">
    <property type="protein sequence ID" value="GFY56189.1"/>
    <property type="molecule type" value="Genomic_DNA"/>
</dbReference>